<dbReference type="OrthoDB" id="4764660at2"/>
<keyword evidence="1" id="KW-0812">Transmembrane</keyword>
<proteinExistence type="predicted"/>
<dbReference type="Proteomes" id="UP000238312">
    <property type="component" value="Unassembled WGS sequence"/>
</dbReference>
<evidence type="ECO:0000256" key="1">
    <source>
        <dbReference type="SAM" id="Phobius"/>
    </source>
</evidence>
<keyword evidence="1" id="KW-0472">Membrane</keyword>
<gene>
    <name evidence="2" type="ORF">B0I32_118159</name>
</gene>
<organism evidence="2 3">
    <name type="scientific">Nonomuraea fuscirosea</name>
    <dbReference type="NCBI Taxonomy" id="1291556"/>
    <lineage>
        <taxon>Bacteria</taxon>
        <taxon>Bacillati</taxon>
        <taxon>Actinomycetota</taxon>
        <taxon>Actinomycetes</taxon>
        <taxon>Streptosporangiales</taxon>
        <taxon>Streptosporangiaceae</taxon>
        <taxon>Nonomuraea</taxon>
    </lineage>
</organism>
<protein>
    <submittedName>
        <fullName evidence="2">Uncharacterized protein</fullName>
    </submittedName>
</protein>
<sequence>MSTPANSIPYLAAGAIALALAGLGAGIGLCFVRKTWSRGLGLGLMIGWALWSILSAGFCTGINPGLYG</sequence>
<accession>A0A2T0MPM3</accession>
<dbReference type="AlphaFoldDB" id="A0A2T0MPM3"/>
<comment type="caution">
    <text evidence="2">The sequence shown here is derived from an EMBL/GenBank/DDBJ whole genome shotgun (WGS) entry which is preliminary data.</text>
</comment>
<keyword evidence="3" id="KW-1185">Reference proteome</keyword>
<keyword evidence="1" id="KW-1133">Transmembrane helix</keyword>
<feature type="transmembrane region" description="Helical" evidence="1">
    <location>
        <begin position="12"/>
        <end position="32"/>
    </location>
</feature>
<evidence type="ECO:0000313" key="3">
    <source>
        <dbReference type="Proteomes" id="UP000238312"/>
    </source>
</evidence>
<name>A0A2T0MPM3_9ACTN</name>
<reference evidence="2 3" key="1">
    <citation type="submission" date="2018-03" db="EMBL/GenBank/DDBJ databases">
        <title>Genomic Encyclopedia of Type Strains, Phase III (KMG-III): the genomes of soil and plant-associated and newly described type strains.</title>
        <authorList>
            <person name="Whitman W."/>
        </authorList>
    </citation>
    <scope>NUCLEOTIDE SEQUENCE [LARGE SCALE GENOMIC DNA]</scope>
    <source>
        <strain evidence="2 3">CGMCC 4.7104</strain>
    </source>
</reference>
<evidence type="ECO:0000313" key="2">
    <source>
        <dbReference type="EMBL" id="PRX60016.1"/>
    </source>
</evidence>
<dbReference type="RefSeq" id="WP_106247489.1">
    <property type="nucleotide sequence ID" value="NZ_PVNG01000018.1"/>
</dbReference>
<dbReference type="EMBL" id="PVNG01000018">
    <property type="protein sequence ID" value="PRX60016.1"/>
    <property type="molecule type" value="Genomic_DNA"/>
</dbReference>
<feature type="transmembrane region" description="Helical" evidence="1">
    <location>
        <begin position="39"/>
        <end position="63"/>
    </location>
</feature>